<sequence length="851" mass="94122">MGILKKTGGRRCLFDVSVSLHNLMHLPRQFRGQSFRIVWKCGSKQRGACVTGPASQSDAILLDYSVQFATHLVSKKSSPMSSKRSLSSLSVSVSSTSISSVSSSKSNGSTGSPVSTASRPTAETMLQPLPLGVVECRSKLLKFKIYKADDASKKLAKGSFDLASMATVLQKEVSETQVIPVVFAADQEIAHLKFSVTCSWDRSSDAAGNDDGILSNPEKSGLNEGNVRKGTTDDSDDAENDGDGDGDGGHHVNATRSGMKMMVFGVDGEKQDRRKSAKMMECTPGRNTIVSPEVYRRSMEANSTEPASFQSRLRRSFVDSPFRDKSNRTDDDDDDDDDDNDVASFSEFSGKLVSPTMSAVVGAPGDERMHLRRKSNLEEMNAEDAGLSTTVQDEVKHNVELRRRLRSEDERLLLDFCVFCAYPEYSNGVPVAASILFRAIEAYDVAPALKTSRHDAGHSRSRSASGGIFATMEAVSAKMPPEAFAFRALSAIKLALRQNAVSDGILQTYYLSTLCHLWNIYAVEKGPTAIFSTAFLSEDLVSPGTRVRSASSDRAFWLPDLMSTTAMVFEKLLCLCIEDLRPFILSAMVQDAALFYSGSYIKLCIRRSSVTDAPSSPTPPSAFRSLMTALELYLTELDDAFVPDAVCEQFIRDIVHWIDAHCFNAILRESSLIRLNMATALQLKMSIGKISEFFHSRFPRTVSVDSLFLMLRQLSDVCVMEKNGLLSAEVRSTCAGKLNRSQLVAILQKYEEDELDHHQVRIDLVRKISAEMVAEDLRHVPRDSTVTHPDPPPILIDERKPVVLNFVQNSKSNHFIAYPGPRKQQFRLHLWRSIPLPPSLRNDARFPFLQH</sequence>
<proteinExistence type="predicted"/>
<dbReference type="EMBL" id="VRVR01000003">
    <property type="protein sequence ID" value="KAF0853085.1"/>
    <property type="molecule type" value="Genomic_DNA"/>
</dbReference>
<feature type="compositionally biased region" description="Acidic residues" evidence="1">
    <location>
        <begin position="233"/>
        <end position="246"/>
    </location>
</feature>
<feature type="compositionally biased region" description="Polar residues" evidence="1">
    <location>
        <begin position="300"/>
        <end position="311"/>
    </location>
</feature>
<feature type="region of interest" description="Disordered" evidence="1">
    <location>
        <begin position="99"/>
        <end position="121"/>
    </location>
</feature>
<dbReference type="PROSITE" id="PS51126">
    <property type="entry name" value="DILUTE"/>
    <property type="match status" value="1"/>
</dbReference>
<evidence type="ECO:0000313" key="4">
    <source>
        <dbReference type="Proteomes" id="UP000799049"/>
    </source>
</evidence>
<evidence type="ECO:0000259" key="2">
    <source>
        <dbReference type="PROSITE" id="PS51126"/>
    </source>
</evidence>
<dbReference type="AlphaFoldDB" id="A0A8K0AHP2"/>
<feature type="domain" description="Dilute" evidence="2">
    <location>
        <begin position="545"/>
        <end position="775"/>
    </location>
</feature>
<protein>
    <submittedName>
        <fullName evidence="3">Mitochondrial DIL domain-containing protein</fullName>
    </submittedName>
</protein>
<keyword evidence="4" id="KW-1185">Reference proteome</keyword>
<reference evidence="3" key="1">
    <citation type="submission" date="2019-09" db="EMBL/GenBank/DDBJ databases">
        <title>The Mitochondrial Proteome of the Jakobid, Andalucia godoyi, a Protist With the Most Gene-Rich and Bacteria-Like Mitochondrial Genome.</title>
        <authorList>
            <person name="Gray M.W."/>
            <person name="Burger G."/>
            <person name="Derelle R."/>
            <person name="Klimes V."/>
            <person name="Leger M."/>
            <person name="Sarrasin M."/>
            <person name="Vlcek C."/>
            <person name="Roger A.J."/>
            <person name="Elias M."/>
            <person name="Lang B.F."/>
        </authorList>
    </citation>
    <scope>NUCLEOTIDE SEQUENCE</scope>
    <source>
        <strain evidence="3">And28</strain>
    </source>
</reference>
<gene>
    <name evidence="3" type="ORF">ANDGO_05410</name>
</gene>
<dbReference type="Proteomes" id="UP000799049">
    <property type="component" value="Unassembled WGS sequence"/>
</dbReference>
<organism evidence="3 4">
    <name type="scientific">Andalucia godoyi</name>
    <name type="common">Flagellate</name>
    <dbReference type="NCBI Taxonomy" id="505711"/>
    <lineage>
        <taxon>Eukaryota</taxon>
        <taxon>Discoba</taxon>
        <taxon>Jakobida</taxon>
        <taxon>Andalucina</taxon>
        <taxon>Andaluciidae</taxon>
        <taxon>Andalucia</taxon>
    </lineage>
</organism>
<comment type="caution">
    <text evidence="3">The sequence shown here is derived from an EMBL/GenBank/DDBJ whole genome shotgun (WGS) entry which is preliminary data.</text>
</comment>
<evidence type="ECO:0000256" key="1">
    <source>
        <dbReference type="SAM" id="MobiDB-lite"/>
    </source>
</evidence>
<feature type="compositionally biased region" description="Low complexity" evidence="1">
    <location>
        <begin position="99"/>
        <end position="115"/>
    </location>
</feature>
<dbReference type="InterPro" id="IPR002710">
    <property type="entry name" value="Dilute_dom"/>
</dbReference>
<feature type="compositionally biased region" description="Acidic residues" evidence="1">
    <location>
        <begin position="330"/>
        <end position="341"/>
    </location>
</feature>
<feature type="region of interest" description="Disordered" evidence="1">
    <location>
        <begin position="291"/>
        <end position="346"/>
    </location>
</feature>
<feature type="region of interest" description="Disordered" evidence="1">
    <location>
        <begin position="203"/>
        <end position="260"/>
    </location>
</feature>
<dbReference type="SMART" id="SM01132">
    <property type="entry name" value="DIL"/>
    <property type="match status" value="1"/>
</dbReference>
<accession>A0A8K0AHP2</accession>
<name>A0A8K0AHP2_ANDGO</name>
<evidence type="ECO:0000313" key="3">
    <source>
        <dbReference type="EMBL" id="KAF0853085.1"/>
    </source>
</evidence>
<dbReference type="Pfam" id="PF01843">
    <property type="entry name" value="DIL"/>
    <property type="match status" value="1"/>
</dbReference>